<dbReference type="EMBL" id="DWWL01000059">
    <property type="protein sequence ID" value="HJC48250.1"/>
    <property type="molecule type" value="Genomic_DNA"/>
</dbReference>
<comment type="caution">
    <text evidence="3">The sequence shown here is derived from an EMBL/GenBank/DDBJ whole genome shotgun (WGS) entry which is preliminary data.</text>
</comment>
<name>A0A9D2PCK4_9FIRM</name>
<sequence length="194" mass="21214">MKQGKRRIAALLAAVMMGTCVPQVLPSNPEILVAEAHSGRTDSHGGHHDNKNKSGLGSYHYHCGGYPAHLHPNGVCPYQSGQASGGGSTSGSGAGNSQTAKTEIPENIDLVFDANYYADHNPDLYDAFGYDYDKLLEHFLTTGMAEGRIAKADFDVNCYRENYQDLQDAYGDDLPSYYHHYMDCGCREGRKACR</sequence>
<proteinExistence type="predicted"/>
<evidence type="ECO:0000256" key="2">
    <source>
        <dbReference type="SAM" id="SignalP"/>
    </source>
</evidence>
<dbReference type="Proteomes" id="UP000823883">
    <property type="component" value="Unassembled WGS sequence"/>
</dbReference>
<protein>
    <submittedName>
        <fullName evidence="3">YHYH domain-containing protein</fullName>
    </submittedName>
</protein>
<dbReference type="NCBIfam" id="NF033223">
    <property type="entry name" value="YHYH_alt"/>
    <property type="match status" value="1"/>
</dbReference>
<reference evidence="3" key="1">
    <citation type="journal article" date="2021" name="PeerJ">
        <title>Extensive microbial diversity within the chicken gut microbiome revealed by metagenomics and culture.</title>
        <authorList>
            <person name="Gilroy R."/>
            <person name="Ravi A."/>
            <person name="Getino M."/>
            <person name="Pursley I."/>
            <person name="Horton D.L."/>
            <person name="Alikhan N.F."/>
            <person name="Baker D."/>
            <person name="Gharbi K."/>
            <person name="Hall N."/>
            <person name="Watson M."/>
            <person name="Adriaenssens E.M."/>
            <person name="Foster-Nyarko E."/>
            <person name="Jarju S."/>
            <person name="Secka A."/>
            <person name="Antonio M."/>
            <person name="Oren A."/>
            <person name="Chaudhuri R.R."/>
            <person name="La Ragione R."/>
            <person name="Hildebrand F."/>
            <person name="Pallen M.J."/>
        </authorList>
    </citation>
    <scope>NUCLEOTIDE SEQUENCE</scope>
    <source>
        <strain evidence="3">CHK183-5548</strain>
    </source>
</reference>
<evidence type="ECO:0000313" key="3">
    <source>
        <dbReference type="EMBL" id="HJC48250.1"/>
    </source>
</evidence>
<dbReference type="AlphaFoldDB" id="A0A9D2PCK4"/>
<evidence type="ECO:0000256" key="1">
    <source>
        <dbReference type="SAM" id="MobiDB-lite"/>
    </source>
</evidence>
<dbReference type="InterPro" id="IPR047773">
    <property type="entry name" value="YHYH_dom_bact"/>
</dbReference>
<feature type="compositionally biased region" description="Gly residues" evidence="1">
    <location>
        <begin position="83"/>
        <end position="94"/>
    </location>
</feature>
<feature type="region of interest" description="Disordered" evidence="1">
    <location>
        <begin position="80"/>
        <end position="100"/>
    </location>
</feature>
<reference evidence="3" key="2">
    <citation type="submission" date="2021-04" db="EMBL/GenBank/DDBJ databases">
        <authorList>
            <person name="Gilroy R."/>
        </authorList>
    </citation>
    <scope>NUCLEOTIDE SEQUENCE</scope>
    <source>
        <strain evidence="3">CHK183-5548</strain>
    </source>
</reference>
<evidence type="ECO:0000313" key="4">
    <source>
        <dbReference type="Proteomes" id="UP000823883"/>
    </source>
</evidence>
<feature type="signal peptide" evidence="2">
    <location>
        <begin position="1"/>
        <end position="22"/>
    </location>
</feature>
<organism evidence="3 4">
    <name type="scientific">Candidatus Lachnoclostridium pullistercoris</name>
    <dbReference type="NCBI Taxonomy" id="2838632"/>
    <lineage>
        <taxon>Bacteria</taxon>
        <taxon>Bacillati</taxon>
        <taxon>Bacillota</taxon>
        <taxon>Clostridia</taxon>
        <taxon>Lachnospirales</taxon>
        <taxon>Lachnospiraceae</taxon>
    </lineage>
</organism>
<gene>
    <name evidence="3" type="ORF">IAA04_09390</name>
</gene>
<keyword evidence="2" id="KW-0732">Signal</keyword>
<accession>A0A9D2PCK4</accession>
<feature type="chain" id="PRO_5038563002" evidence="2">
    <location>
        <begin position="23"/>
        <end position="194"/>
    </location>
</feature>